<evidence type="ECO:0000313" key="2">
    <source>
        <dbReference type="Proteomes" id="UP001550850"/>
    </source>
</evidence>
<proteinExistence type="predicted"/>
<protein>
    <submittedName>
        <fullName evidence="1">Nucleoside/nucleotide kinase family protein</fullName>
    </submittedName>
</protein>
<keyword evidence="1" id="KW-0808">Transferase</keyword>
<dbReference type="RefSeq" id="WP_108953065.1">
    <property type="nucleotide sequence ID" value="NZ_BEVZ01000002.1"/>
</dbReference>
<dbReference type="PANTHER" id="PTHR10285">
    <property type="entry name" value="URIDINE KINASE"/>
    <property type="match status" value="1"/>
</dbReference>
<dbReference type="Proteomes" id="UP001550850">
    <property type="component" value="Unassembled WGS sequence"/>
</dbReference>
<comment type="caution">
    <text evidence="1">The sequence shown here is derived from an EMBL/GenBank/DDBJ whole genome shotgun (WGS) entry which is preliminary data.</text>
</comment>
<accession>A0ABV2YPQ2</accession>
<sequence>MDATTLLRETLTLTERAPGRVILGIAGAPGAGKSTLAEHLVAAAAARLGPGTAAYVPMDGFHLSNLQLERLGLAGRKGSEPSFDGWGYAALLRRIREQGEEPVYAPGYSRTLHEPVAALHVVEPMARLVVTEGNYLALGEGPWPAARACLDALWFLDTPEAVREERLHGRHTSTGFTAEAARAWVAGNDRPNGELVAATRDACDRVITVEGPLDPR</sequence>
<gene>
    <name evidence="1" type="ORF">AB0E65_26470</name>
</gene>
<organism evidence="1 2">
    <name type="scientific">Streptomyces fragilis</name>
    <dbReference type="NCBI Taxonomy" id="67301"/>
    <lineage>
        <taxon>Bacteria</taxon>
        <taxon>Bacillati</taxon>
        <taxon>Actinomycetota</taxon>
        <taxon>Actinomycetes</taxon>
        <taxon>Kitasatosporales</taxon>
        <taxon>Streptomycetaceae</taxon>
        <taxon>Streptomyces</taxon>
    </lineage>
</organism>
<dbReference type="InterPro" id="IPR027417">
    <property type="entry name" value="P-loop_NTPase"/>
</dbReference>
<dbReference type="NCBIfam" id="NF006743">
    <property type="entry name" value="PRK09270.1-2"/>
    <property type="match status" value="1"/>
</dbReference>
<evidence type="ECO:0000313" key="1">
    <source>
        <dbReference type="EMBL" id="MEU3557725.1"/>
    </source>
</evidence>
<dbReference type="Gene3D" id="3.40.50.300">
    <property type="entry name" value="P-loop containing nucleotide triphosphate hydrolases"/>
    <property type="match status" value="3"/>
</dbReference>
<name>A0ABV2YPQ2_9ACTN</name>
<keyword evidence="2" id="KW-1185">Reference proteome</keyword>
<dbReference type="SUPFAM" id="SSF52540">
    <property type="entry name" value="P-loop containing nucleoside triphosphate hydrolases"/>
    <property type="match status" value="1"/>
</dbReference>
<keyword evidence="1" id="KW-0418">Kinase</keyword>
<reference evidence="1 2" key="1">
    <citation type="submission" date="2024-06" db="EMBL/GenBank/DDBJ databases">
        <title>The Natural Products Discovery Center: Release of the First 8490 Sequenced Strains for Exploring Actinobacteria Biosynthetic Diversity.</title>
        <authorList>
            <person name="Kalkreuter E."/>
            <person name="Kautsar S.A."/>
            <person name="Yang D."/>
            <person name="Bader C.D."/>
            <person name="Teijaro C.N."/>
            <person name="Fluegel L."/>
            <person name="Davis C.M."/>
            <person name="Simpson J.R."/>
            <person name="Lauterbach L."/>
            <person name="Steele A.D."/>
            <person name="Gui C."/>
            <person name="Meng S."/>
            <person name="Li G."/>
            <person name="Viehrig K."/>
            <person name="Ye F."/>
            <person name="Su P."/>
            <person name="Kiefer A.F."/>
            <person name="Nichols A."/>
            <person name="Cepeda A.J."/>
            <person name="Yan W."/>
            <person name="Fan B."/>
            <person name="Jiang Y."/>
            <person name="Adhikari A."/>
            <person name="Zheng C.-J."/>
            <person name="Schuster L."/>
            <person name="Cowan T.M."/>
            <person name="Smanski M.J."/>
            <person name="Chevrette M.G."/>
            <person name="De Carvalho L.P.S."/>
            <person name="Shen B."/>
        </authorList>
    </citation>
    <scope>NUCLEOTIDE SEQUENCE [LARGE SCALE GENOMIC DNA]</scope>
    <source>
        <strain evidence="1 2">NPDC038104</strain>
    </source>
</reference>
<dbReference type="GO" id="GO:0016301">
    <property type="term" value="F:kinase activity"/>
    <property type="evidence" value="ECO:0007669"/>
    <property type="project" value="UniProtKB-KW"/>
</dbReference>
<dbReference type="EMBL" id="JBEZUR010000067">
    <property type="protein sequence ID" value="MEU3557725.1"/>
    <property type="molecule type" value="Genomic_DNA"/>
</dbReference>